<evidence type="ECO:0000256" key="1">
    <source>
        <dbReference type="SAM" id="SignalP"/>
    </source>
</evidence>
<protein>
    <recommendedName>
        <fullName evidence="4">Pilus assembly protein PilP</fullName>
    </recommendedName>
</protein>
<gene>
    <name evidence="2" type="ORF">PTQ27_11350</name>
</gene>
<organism evidence="2 3">
    <name type="scientific">Mannheimia cairinae</name>
    <dbReference type="NCBI Taxonomy" id="3025936"/>
    <lineage>
        <taxon>Bacteria</taxon>
        <taxon>Pseudomonadati</taxon>
        <taxon>Pseudomonadota</taxon>
        <taxon>Gammaproteobacteria</taxon>
        <taxon>Pasteurellales</taxon>
        <taxon>Pasteurellaceae</taxon>
        <taxon>Mannheimia</taxon>
    </lineage>
</organism>
<evidence type="ECO:0008006" key="4">
    <source>
        <dbReference type="Google" id="ProtNLM"/>
    </source>
</evidence>
<feature type="signal peptide" evidence="1">
    <location>
        <begin position="1"/>
        <end position="17"/>
    </location>
</feature>
<proteinExistence type="predicted"/>
<keyword evidence="1" id="KW-0732">Signal</keyword>
<comment type="caution">
    <text evidence="2">The sequence shown here is derived from an EMBL/GenBank/DDBJ whole genome shotgun (WGS) entry which is preliminary data.</text>
</comment>
<evidence type="ECO:0000313" key="3">
    <source>
        <dbReference type="Proteomes" id="UP001221909"/>
    </source>
</evidence>
<accession>A0ABT5MS91</accession>
<name>A0ABT5MS91_9PAST</name>
<dbReference type="EMBL" id="JAQSJE010000012">
    <property type="protein sequence ID" value="MDD0825049.1"/>
    <property type="molecule type" value="Genomic_DNA"/>
</dbReference>
<dbReference type="RefSeq" id="WP_273748241.1">
    <property type="nucleotide sequence ID" value="NZ_JAQSJE010000012.1"/>
</dbReference>
<dbReference type="Proteomes" id="UP001221909">
    <property type="component" value="Unassembled WGS sequence"/>
</dbReference>
<feature type="chain" id="PRO_5047216453" description="Pilus assembly protein PilP" evidence="1">
    <location>
        <begin position="18"/>
        <end position="133"/>
    </location>
</feature>
<reference evidence="2 3" key="1">
    <citation type="submission" date="2023-02" db="EMBL/GenBank/DDBJ databases">
        <title>Mannheimia cairiniae sp. nov., a novel species of Mannheimia obtained from moscovy ducks (Cairina moschata) and reclassification of Mannheimia ovis as heterotypic synonym of Mannheimia pernigra.</title>
        <authorList>
            <person name="Christensen H."/>
        </authorList>
    </citation>
    <scope>NUCLEOTIDE SEQUENCE [LARGE SCALE GENOMIC DNA]</scope>
    <source>
        <strain evidence="2 3">AT1</strain>
    </source>
</reference>
<evidence type="ECO:0000313" key="2">
    <source>
        <dbReference type="EMBL" id="MDD0825049.1"/>
    </source>
</evidence>
<sequence length="133" mass="15536">MYKYFLSLLLLSFNVMADPFFGEQQALENEYILETDIAKNAENIPACKPSENGFSLNLTTEFEKLKLIGLVKINHQFRALFIDDKNQLFDLKENELINDHQIEIKNINLRSITYINWKLTNDCSSPYEVILKL</sequence>
<keyword evidence="3" id="KW-1185">Reference proteome</keyword>